<sequence>MKWLLDKIVSVIATRMATREIAALLSDIRSAGGSDVVCSKALAEIDGTPGLRKFVETSGIRNSLISIEASVLGVAAGNSIMAARRDLQTATDSAEVLQRLQMAQRAFVYSSLIFSDEDFEAEMEKQAQRVLQLLAGNSDTPTLYDERKLAAEAALEKWMMADLTKYEFI</sequence>
<gene>
    <name evidence="1" type="ORF">A4U53_28000</name>
</gene>
<reference evidence="1" key="1">
    <citation type="submission" date="2016-04" db="EMBL/GenBank/DDBJ databases">
        <title>Fast-growing isolate from the root nodules of Vavilovia formosa.</title>
        <authorList>
            <person name="Kimeklis A."/>
            <person name="Safronova V."/>
            <person name="Belimov A."/>
            <person name="Andronov E."/>
        </authorList>
    </citation>
    <scope>NUCLEOTIDE SEQUENCE [LARGE SCALE GENOMIC DNA]</scope>
    <source>
        <strain evidence="1">Vaf-46</strain>
    </source>
</reference>
<evidence type="ECO:0000313" key="1">
    <source>
        <dbReference type="EMBL" id="OAP91308.1"/>
    </source>
</evidence>
<proteinExistence type="predicted"/>
<accession>A0A179BHV5</accession>
<dbReference type="EMBL" id="LWBS01000391">
    <property type="protein sequence ID" value="OAP91308.1"/>
    <property type="molecule type" value="Genomic_DNA"/>
</dbReference>
<name>A0A179BHV5_RHILE</name>
<protein>
    <submittedName>
        <fullName evidence="1">Uncharacterized protein</fullName>
    </submittedName>
</protein>
<comment type="caution">
    <text evidence="1">The sequence shown here is derived from an EMBL/GenBank/DDBJ whole genome shotgun (WGS) entry which is preliminary data.</text>
</comment>
<organism evidence="1">
    <name type="scientific">Rhizobium leguminosarum</name>
    <dbReference type="NCBI Taxonomy" id="384"/>
    <lineage>
        <taxon>Bacteria</taxon>
        <taxon>Pseudomonadati</taxon>
        <taxon>Pseudomonadota</taxon>
        <taxon>Alphaproteobacteria</taxon>
        <taxon>Hyphomicrobiales</taxon>
        <taxon>Rhizobiaceae</taxon>
        <taxon>Rhizobium/Agrobacterium group</taxon>
        <taxon>Rhizobium</taxon>
    </lineage>
</organism>
<dbReference type="AlphaFoldDB" id="A0A179BHV5"/>